<dbReference type="InterPro" id="IPR007391">
    <property type="entry name" value="Vancomycin_resist_VanW"/>
</dbReference>
<dbReference type="PANTHER" id="PTHR35788">
    <property type="entry name" value="EXPORTED PROTEIN-RELATED"/>
    <property type="match status" value="1"/>
</dbReference>
<feature type="compositionally biased region" description="Polar residues" evidence="1">
    <location>
        <begin position="288"/>
        <end position="299"/>
    </location>
</feature>
<evidence type="ECO:0000313" key="2">
    <source>
        <dbReference type="EMBL" id="KQL17931.1"/>
    </source>
</evidence>
<dbReference type="PANTHER" id="PTHR35788:SF1">
    <property type="entry name" value="EXPORTED PROTEIN"/>
    <property type="match status" value="1"/>
</dbReference>
<gene>
    <name evidence="2" type="ORF">AN957_04445</name>
</gene>
<evidence type="ECO:0000313" key="3">
    <source>
        <dbReference type="Proteomes" id="UP000050996"/>
    </source>
</evidence>
<keyword evidence="3" id="KW-1185">Reference proteome</keyword>
<dbReference type="STRING" id="1637975.AN957_04445"/>
<comment type="caution">
    <text evidence="2">The sequence shown here is derived from an EMBL/GenBank/DDBJ whole genome shotgun (WGS) entry which is preliminary data.</text>
</comment>
<name>A0A0Q3VG19_9BACI</name>
<sequence length="325" mass="37221">MNAAWFFGLLLIIQPINPSENLMIENQGEMITSINRLDYTMSFPGIPLIDLEKYNAFIKELDEQTYKPPVNAYINDLGRVIEGEPGRKLYRKAFNDLFYTYFYKTNASRVEVPMLPIYPKIDRDLLLRIYVKPIGQYVTYFNRNNTARSHNITLASEAINNYVIFPGEKFSFNQVVGKRTKEKGYMRAPVIVRGELSEDIGGGICQVSSTLFNAADRAGLKMVERYSHSKNVPYVPPGRDATVSWYGPDFSFINEYSLPILIRSKVLGGQMIIQLFSSDEIDYEPRQVPSTKNVPQQEIQSEKETINKISSSSLHLYTNAFDREN</sequence>
<proteinExistence type="predicted"/>
<protein>
    <recommendedName>
        <fullName evidence="4">Peptidoglycan binding domain-containing protein</fullName>
    </recommendedName>
</protein>
<organism evidence="2 3">
    <name type="scientific">Cytobacillus solani</name>
    <dbReference type="NCBI Taxonomy" id="1637975"/>
    <lineage>
        <taxon>Bacteria</taxon>
        <taxon>Bacillati</taxon>
        <taxon>Bacillota</taxon>
        <taxon>Bacilli</taxon>
        <taxon>Bacillales</taxon>
        <taxon>Bacillaceae</taxon>
        <taxon>Cytobacillus</taxon>
    </lineage>
</organism>
<evidence type="ECO:0000256" key="1">
    <source>
        <dbReference type="SAM" id="MobiDB-lite"/>
    </source>
</evidence>
<dbReference type="PATRIC" id="fig|1637975.4.peg.572"/>
<dbReference type="AlphaFoldDB" id="A0A0Q3VG19"/>
<dbReference type="Proteomes" id="UP000050996">
    <property type="component" value="Unassembled WGS sequence"/>
</dbReference>
<dbReference type="InterPro" id="IPR052913">
    <property type="entry name" value="Glycopeptide_resist_protein"/>
</dbReference>
<evidence type="ECO:0008006" key="4">
    <source>
        <dbReference type="Google" id="ProtNLM"/>
    </source>
</evidence>
<dbReference type="Pfam" id="PF04294">
    <property type="entry name" value="VanW"/>
    <property type="match status" value="1"/>
</dbReference>
<feature type="region of interest" description="Disordered" evidence="1">
    <location>
        <begin position="286"/>
        <end position="305"/>
    </location>
</feature>
<reference evidence="2 3" key="1">
    <citation type="submission" date="2015-09" db="EMBL/GenBank/DDBJ databases">
        <title>Genome sequencing project for genomic taxonomy and phylogenomics of Bacillus-like bacteria.</title>
        <authorList>
            <person name="Liu B."/>
            <person name="Wang J."/>
            <person name="Zhu Y."/>
            <person name="Liu G."/>
            <person name="Chen Q."/>
            <person name="Chen Z."/>
            <person name="Lan J."/>
            <person name="Che J."/>
            <person name="Ge C."/>
            <person name="Shi H."/>
            <person name="Pan Z."/>
            <person name="Liu X."/>
        </authorList>
    </citation>
    <scope>NUCLEOTIDE SEQUENCE [LARGE SCALE GENOMIC DNA]</scope>
    <source>
        <strain evidence="2 3">FJAT-18043</strain>
    </source>
</reference>
<dbReference type="EMBL" id="LJIX01000006">
    <property type="protein sequence ID" value="KQL17931.1"/>
    <property type="molecule type" value="Genomic_DNA"/>
</dbReference>
<accession>A0A0Q3VG19</accession>
<dbReference type="RefSeq" id="WP_056682530.1">
    <property type="nucleotide sequence ID" value="NZ_CP085712.1"/>
</dbReference>